<dbReference type="GO" id="GO:0031119">
    <property type="term" value="P:tRNA pseudouridine synthesis"/>
    <property type="evidence" value="ECO:0007669"/>
    <property type="project" value="TreeGrafter"/>
</dbReference>
<dbReference type="EMBL" id="CAMXCT010005501">
    <property type="protein sequence ID" value="CAI4012496.1"/>
    <property type="molecule type" value="Genomic_DNA"/>
</dbReference>
<sequence length="381" mass="41682">MDPPGDAAMPGLGKSEPKKRKKGPRDFDWSKATFHHFVLKIAYVGTNYHGNAWQDPKICPTVEASLFEALLKTRLIQDRSSCNFSRCGRTDKGVHAAGNYISLSLRLKPGADGADAGEDFDYPSMLNGVLPQDIRVLASCRAPSDSFDARFSCLYRAYQYYFPHNGEDLELMHLAAQRFVGEHDFRNFCKMDIENVSNFRRRILSASVVNCGNGVAQFSVTGVAFLWHQVRCMAAVLLLIGSKLEEAEVITELLDVEKWPRKPLYEPADESGLVLRDCGFSDVSFAPGCPAAPAGDPSVTVACKSAEEAFTSMLQRHLRFAAVLACLAAASKPAGPAGDTGPKRHVPLRQRALCPSLEEKQQAMADKRRAKATAQDDAAPG</sequence>
<evidence type="ECO:0000256" key="2">
    <source>
        <dbReference type="ARBA" id="ARBA00022694"/>
    </source>
</evidence>
<dbReference type="GO" id="GO:0005737">
    <property type="term" value="C:cytoplasm"/>
    <property type="evidence" value="ECO:0007669"/>
    <property type="project" value="TreeGrafter"/>
</dbReference>
<dbReference type="EMBL" id="CAMXCT020005501">
    <property type="protein sequence ID" value="CAL1165871.1"/>
    <property type="molecule type" value="Genomic_DNA"/>
</dbReference>
<dbReference type="EC" id="5.4.99.12" evidence="4"/>
<dbReference type="AlphaFoldDB" id="A0A9P1DN24"/>
<evidence type="ECO:0000313" key="8">
    <source>
        <dbReference type="EMBL" id="CAL1165871.1"/>
    </source>
</evidence>
<feature type="region of interest" description="Disordered" evidence="5">
    <location>
        <begin position="333"/>
        <end position="381"/>
    </location>
</feature>
<feature type="compositionally biased region" description="Basic and acidic residues" evidence="5">
    <location>
        <begin position="357"/>
        <end position="367"/>
    </location>
</feature>
<dbReference type="Gene3D" id="3.30.70.580">
    <property type="entry name" value="Pseudouridine synthase I, catalytic domain, N-terminal subdomain"/>
    <property type="match status" value="1"/>
</dbReference>
<evidence type="ECO:0000313" key="9">
    <source>
        <dbReference type="Proteomes" id="UP001152797"/>
    </source>
</evidence>
<gene>
    <name evidence="7" type="ORF">C1SCF055_LOCUS37555</name>
</gene>
<dbReference type="PANTHER" id="PTHR11142:SF5">
    <property type="entry name" value="TRNA PSEUDOURIDINE(38_39) SYNTHASE"/>
    <property type="match status" value="1"/>
</dbReference>
<comment type="similarity">
    <text evidence="1 4">Belongs to the tRNA pseudouridine synthase TruA family.</text>
</comment>
<dbReference type="GO" id="GO:0003723">
    <property type="term" value="F:RNA binding"/>
    <property type="evidence" value="ECO:0007669"/>
    <property type="project" value="InterPro"/>
</dbReference>
<dbReference type="NCBIfam" id="TIGR00071">
    <property type="entry name" value="hisT_truA"/>
    <property type="match status" value="1"/>
</dbReference>
<dbReference type="InterPro" id="IPR001406">
    <property type="entry name" value="PsdUridine_synth_TruA"/>
</dbReference>
<protein>
    <recommendedName>
        <fullName evidence="4">tRNA pseudouridine synthase</fullName>
        <ecNumber evidence="4">5.4.99.12</ecNumber>
    </recommendedName>
</protein>
<evidence type="ECO:0000259" key="6">
    <source>
        <dbReference type="Pfam" id="PF01416"/>
    </source>
</evidence>
<evidence type="ECO:0000313" key="7">
    <source>
        <dbReference type="EMBL" id="CAI4012496.1"/>
    </source>
</evidence>
<dbReference type="SUPFAM" id="SSF55120">
    <property type="entry name" value="Pseudouridine synthase"/>
    <property type="match status" value="1"/>
</dbReference>
<keyword evidence="3 4" id="KW-0413">Isomerase</keyword>
<dbReference type="InterPro" id="IPR020094">
    <property type="entry name" value="TruA/RsuA/RluB/E/F_N"/>
</dbReference>
<dbReference type="Pfam" id="PF01416">
    <property type="entry name" value="PseudoU_synth_1"/>
    <property type="match status" value="1"/>
</dbReference>
<dbReference type="HAMAP" id="MF_00171">
    <property type="entry name" value="TruA"/>
    <property type="match status" value="1"/>
</dbReference>
<evidence type="ECO:0000256" key="1">
    <source>
        <dbReference type="ARBA" id="ARBA00009375"/>
    </source>
</evidence>
<dbReference type="PANTHER" id="PTHR11142">
    <property type="entry name" value="PSEUDOURIDYLATE SYNTHASE"/>
    <property type="match status" value="1"/>
</dbReference>
<comment type="caution">
    <text evidence="7">The sequence shown here is derived from an EMBL/GenBank/DDBJ whole genome shotgun (WGS) entry which is preliminary data.</text>
</comment>
<dbReference type="InterPro" id="IPR020095">
    <property type="entry name" value="PsdUridine_synth_TruA_C"/>
</dbReference>
<dbReference type="EMBL" id="CAMXCT030005501">
    <property type="protein sequence ID" value="CAL4799808.1"/>
    <property type="molecule type" value="Genomic_DNA"/>
</dbReference>
<dbReference type="InterPro" id="IPR020097">
    <property type="entry name" value="PsdUridine_synth_TruA_a/b_dom"/>
</dbReference>
<dbReference type="InterPro" id="IPR020103">
    <property type="entry name" value="PsdUridine_synth_cat_dom_sf"/>
</dbReference>
<comment type="catalytic activity">
    <reaction evidence="4">
        <text>uridine(38/39/40) in tRNA = pseudouridine(38/39/40) in tRNA</text>
        <dbReference type="Rhea" id="RHEA:22376"/>
        <dbReference type="Rhea" id="RHEA-COMP:10085"/>
        <dbReference type="Rhea" id="RHEA-COMP:10087"/>
        <dbReference type="ChEBI" id="CHEBI:65314"/>
        <dbReference type="ChEBI" id="CHEBI:65315"/>
        <dbReference type="EC" id="5.4.99.12"/>
    </reaction>
</comment>
<dbReference type="OrthoDB" id="25767at2759"/>
<evidence type="ECO:0000256" key="3">
    <source>
        <dbReference type="ARBA" id="ARBA00023235"/>
    </source>
</evidence>
<name>A0A9P1DN24_9DINO</name>
<keyword evidence="9" id="KW-1185">Reference proteome</keyword>
<evidence type="ECO:0000256" key="4">
    <source>
        <dbReference type="RuleBase" id="RU003792"/>
    </source>
</evidence>
<feature type="domain" description="Pseudouridine synthase I TruA alpha/beta" evidence="6">
    <location>
        <begin position="175"/>
        <end position="280"/>
    </location>
</feature>
<organism evidence="7">
    <name type="scientific">Cladocopium goreaui</name>
    <dbReference type="NCBI Taxonomy" id="2562237"/>
    <lineage>
        <taxon>Eukaryota</taxon>
        <taxon>Sar</taxon>
        <taxon>Alveolata</taxon>
        <taxon>Dinophyceae</taxon>
        <taxon>Suessiales</taxon>
        <taxon>Symbiodiniaceae</taxon>
        <taxon>Cladocopium</taxon>
    </lineage>
</organism>
<keyword evidence="2 4" id="KW-0819">tRNA processing</keyword>
<feature type="region of interest" description="Disordered" evidence="5">
    <location>
        <begin position="1"/>
        <end position="26"/>
    </location>
</feature>
<evidence type="ECO:0000256" key="5">
    <source>
        <dbReference type="SAM" id="MobiDB-lite"/>
    </source>
</evidence>
<proteinExistence type="inferred from homology"/>
<dbReference type="GO" id="GO:0160147">
    <property type="term" value="F:tRNA pseudouridine(38-40) synthase activity"/>
    <property type="evidence" value="ECO:0007669"/>
    <property type="project" value="UniProtKB-EC"/>
</dbReference>
<dbReference type="Gene3D" id="3.30.70.660">
    <property type="entry name" value="Pseudouridine synthase I, catalytic domain, C-terminal subdomain"/>
    <property type="match status" value="1"/>
</dbReference>
<reference evidence="8" key="2">
    <citation type="submission" date="2024-04" db="EMBL/GenBank/DDBJ databases">
        <authorList>
            <person name="Chen Y."/>
            <person name="Shah S."/>
            <person name="Dougan E. K."/>
            <person name="Thang M."/>
            <person name="Chan C."/>
        </authorList>
    </citation>
    <scope>NUCLEOTIDE SEQUENCE [LARGE SCALE GENOMIC DNA]</scope>
</reference>
<dbReference type="GO" id="GO:1990481">
    <property type="term" value="P:mRNA pseudouridine synthesis"/>
    <property type="evidence" value="ECO:0007669"/>
    <property type="project" value="TreeGrafter"/>
</dbReference>
<reference evidence="7" key="1">
    <citation type="submission" date="2022-10" db="EMBL/GenBank/DDBJ databases">
        <authorList>
            <person name="Chen Y."/>
            <person name="Dougan E. K."/>
            <person name="Chan C."/>
            <person name="Rhodes N."/>
            <person name="Thang M."/>
        </authorList>
    </citation>
    <scope>NUCLEOTIDE SEQUENCE</scope>
</reference>
<dbReference type="GO" id="GO:0005634">
    <property type="term" value="C:nucleus"/>
    <property type="evidence" value="ECO:0007669"/>
    <property type="project" value="TreeGrafter"/>
</dbReference>
<accession>A0A9P1DN24</accession>
<dbReference type="Proteomes" id="UP001152797">
    <property type="component" value="Unassembled WGS sequence"/>
</dbReference>